<gene>
    <name evidence="1" type="ORF">PISMIDRAFT_17903</name>
</gene>
<keyword evidence="2" id="KW-1185">Reference proteome</keyword>
<dbReference type="OrthoDB" id="10501515at2759"/>
<organism evidence="1 2">
    <name type="scientific">Pisolithus microcarpus 441</name>
    <dbReference type="NCBI Taxonomy" id="765257"/>
    <lineage>
        <taxon>Eukaryota</taxon>
        <taxon>Fungi</taxon>
        <taxon>Dikarya</taxon>
        <taxon>Basidiomycota</taxon>
        <taxon>Agaricomycotina</taxon>
        <taxon>Agaricomycetes</taxon>
        <taxon>Agaricomycetidae</taxon>
        <taxon>Boletales</taxon>
        <taxon>Sclerodermatineae</taxon>
        <taxon>Pisolithaceae</taxon>
        <taxon>Pisolithus</taxon>
    </lineage>
</organism>
<sequence length="212" mass="23271">MGQNPRTSQTTGLAQFREAPSFQLQGLHQCEQNVVDYRQLNRGAPGDIAVPFCDKPWGEPVVPPVALSQHPVSVGRGTGIPQRSTADYAPHVPMFLAFGPQQAASTSQGTQLNQCFIPPVPRFQPTVPATQGILNPPAVSARVTNQLQEADTGKEKQTMNNEQKVWFNYSNGGLWRRRHLLANVHEDVGADCSCECKFRGAQRRYEAVAHGI</sequence>
<accession>A0A0C9Y9J4</accession>
<dbReference type="EMBL" id="KN833988">
    <property type="protein sequence ID" value="KIK13546.1"/>
    <property type="molecule type" value="Genomic_DNA"/>
</dbReference>
<reference evidence="1 2" key="1">
    <citation type="submission" date="2014-04" db="EMBL/GenBank/DDBJ databases">
        <authorList>
            <consortium name="DOE Joint Genome Institute"/>
            <person name="Kuo A."/>
            <person name="Kohler A."/>
            <person name="Costa M.D."/>
            <person name="Nagy L.G."/>
            <person name="Floudas D."/>
            <person name="Copeland A."/>
            <person name="Barry K.W."/>
            <person name="Cichocki N."/>
            <person name="Veneault-Fourrey C."/>
            <person name="LaButti K."/>
            <person name="Lindquist E.A."/>
            <person name="Lipzen A."/>
            <person name="Lundell T."/>
            <person name="Morin E."/>
            <person name="Murat C."/>
            <person name="Sun H."/>
            <person name="Tunlid A."/>
            <person name="Henrissat B."/>
            <person name="Grigoriev I.V."/>
            <person name="Hibbett D.S."/>
            <person name="Martin F."/>
            <person name="Nordberg H.P."/>
            <person name="Cantor M.N."/>
            <person name="Hua S.X."/>
        </authorList>
    </citation>
    <scope>NUCLEOTIDE SEQUENCE [LARGE SCALE GENOMIC DNA]</scope>
    <source>
        <strain evidence="1 2">441</strain>
    </source>
</reference>
<reference evidence="2" key="2">
    <citation type="submission" date="2015-01" db="EMBL/GenBank/DDBJ databases">
        <title>Evolutionary Origins and Diversification of the Mycorrhizal Mutualists.</title>
        <authorList>
            <consortium name="DOE Joint Genome Institute"/>
            <consortium name="Mycorrhizal Genomics Consortium"/>
            <person name="Kohler A."/>
            <person name="Kuo A."/>
            <person name="Nagy L.G."/>
            <person name="Floudas D."/>
            <person name="Copeland A."/>
            <person name="Barry K.W."/>
            <person name="Cichocki N."/>
            <person name="Veneault-Fourrey C."/>
            <person name="LaButti K."/>
            <person name="Lindquist E.A."/>
            <person name="Lipzen A."/>
            <person name="Lundell T."/>
            <person name="Morin E."/>
            <person name="Murat C."/>
            <person name="Riley R."/>
            <person name="Ohm R."/>
            <person name="Sun H."/>
            <person name="Tunlid A."/>
            <person name="Henrissat B."/>
            <person name="Grigoriev I.V."/>
            <person name="Hibbett D.S."/>
            <person name="Martin F."/>
        </authorList>
    </citation>
    <scope>NUCLEOTIDE SEQUENCE [LARGE SCALE GENOMIC DNA]</scope>
    <source>
        <strain evidence="2">441</strain>
    </source>
</reference>
<name>A0A0C9Y9J4_9AGAM</name>
<evidence type="ECO:0000313" key="1">
    <source>
        <dbReference type="EMBL" id="KIK13546.1"/>
    </source>
</evidence>
<proteinExistence type="predicted"/>
<dbReference type="AlphaFoldDB" id="A0A0C9Y9J4"/>
<dbReference type="Proteomes" id="UP000054018">
    <property type="component" value="Unassembled WGS sequence"/>
</dbReference>
<protein>
    <submittedName>
        <fullName evidence="1">Uncharacterized protein</fullName>
    </submittedName>
</protein>
<dbReference type="HOGENOM" id="CLU_1300136_0_0_1"/>
<evidence type="ECO:0000313" key="2">
    <source>
        <dbReference type="Proteomes" id="UP000054018"/>
    </source>
</evidence>